<evidence type="ECO:0000256" key="3">
    <source>
        <dbReference type="ARBA" id="ARBA00022741"/>
    </source>
</evidence>
<dbReference type="InterPro" id="IPR001054">
    <property type="entry name" value="A/G_cyclase"/>
</dbReference>
<dbReference type="GO" id="GO:0001653">
    <property type="term" value="F:peptide receptor activity"/>
    <property type="evidence" value="ECO:0007669"/>
    <property type="project" value="TreeGrafter"/>
</dbReference>
<dbReference type="GO" id="GO:0005886">
    <property type="term" value="C:plasma membrane"/>
    <property type="evidence" value="ECO:0007669"/>
    <property type="project" value="TreeGrafter"/>
</dbReference>
<dbReference type="SUPFAM" id="SSF55073">
    <property type="entry name" value="Nucleotide cyclase"/>
    <property type="match status" value="1"/>
</dbReference>
<protein>
    <submittedName>
        <fullName evidence="9">Adenylate cyclase, type VII</fullName>
    </submittedName>
</protein>
<dbReference type="Gene3D" id="3.30.70.1230">
    <property type="entry name" value="Nucleotide cyclase"/>
    <property type="match status" value="1"/>
</dbReference>
<evidence type="ECO:0000313" key="9">
    <source>
        <dbReference type="EMBL" id="OHT08223.1"/>
    </source>
</evidence>
<keyword evidence="10" id="KW-1185">Reference proteome</keyword>
<evidence type="ECO:0000313" key="10">
    <source>
        <dbReference type="Proteomes" id="UP000179807"/>
    </source>
</evidence>
<dbReference type="Pfam" id="PF13426">
    <property type="entry name" value="PAS_9"/>
    <property type="match status" value="1"/>
</dbReference>
<dbReference type="GO" id="GO:0007168">
    <property type="term" value="P:receptor guanylyl cyclase signaling pathway"/>
    <property type="evidence" value="ECO:0007669"/>
    <property type="project" value="TreeGrafter"/>
</dbReference>
<accession>A0A1J4K9W4</accession>
<gene>
    <name evidence="9" type="ORF">TRFO_23295</name>
</gene>
<organism evidence="9 10">
    <name type="scientific">Tritrichomonas foetus</name>
    <dbReference type="NCBI Taxonomy" id="1144522"/>
    <lineage>
        <taxon>Eukaryota</taxon>
        <taxon>Metamonada</taxon>
        <taxon>Parabasalia</taxon>
        <taxon>Tritrichomonadida</taxon>
        <taxon>Tritrichomonadidae</taxon>
        <taxon>Tritrichomonas</taxon>
    </lineage>
</organism>
<dbReference type="SMART" id="SM00044">
    <property type="entry name" value="CYCc"/>
    <property type="match status" value="1"/>
</dbReference>
<dbReference type="Pfam" id="PF00211">
    <property type="entry name" value="Guanylate_cyc"/>
    <property type="match status" value="1"/>
</dbReference>
<dbReference type="OrthoDB" id="60033at2759"/>
<keyword evidence="5 7" id="KW-0472">Membrane</keyword>
<dbReference type="GO" id="GO:0000166">
    <property type="term" value="F:nucleotide binding"/>
    <property type="evidence" value="ECO:0007669"/>
    <property type="project" value="UniProtKB-KW"/>
</dbReference>
<comment type="caution">
    <text evidence="9">The sequence shown here is derived from an EMBL/GenBank/DDBJ whole genome shotgun (WGS) entry which is preliminary data.</text>
</comment>
<evidence type="ECO:0000256" key="1">
    <source>
        <dbReference type="ARBA" id="ARBA00004370"/>
    </source>
</evidence>
<proteinExistence type="predicted"/>
<dbReference type="GO" id="GO:0004383">
    <property type="term" value="F:guanylate cyclase activity"/>
    <property type="evidence" value="ECO:0007669"/>
    <property type="project" value="TreeGrafter"/>
</dbReference>
<evidence type="ECO:0000259" key="8">
    <source>
        <dbReference type="PROSITE" id="PS50125"/>
    </source>
</evidence>
<name>A0A1J4K9W4_9EUKA</name>
<dbReference type="EMBL" id="MLAK01000673">
    <property type="protein sequence ID" value="OHT08223.1"/>
    <property type="molecule type" value="Genomic_DNA"/>
</dbReference>
<dbReference type="PANTHER" id="PTHR11920:SF335">
    <property type="entry name" value="GUANYLATE CYCLASE"/>
    <property type="match status" value="1"/>
</dbReference>
<keyword evidence="3" id="KW-0547">Nucleotide-binding</keyword>
<evidence type="ECO:0000256" key="5">
    <source>
        <dbReference type="ARBA" id="ARBA00023136"/>
    </source>
</evidence>
<dbReference type="GO" id="GO:0004016">
    <property type="term" value="F:adenylate cyclase activity"/>
    <property type="evidence" value="ECO:0007669"/>
    <property type="project" value="TreeGrafter"/>
</dbReference>
<keyword evidence="2 7" id="KW-0812">Transmembrane</keyword>
<dbReference type="InterPro" id="IPR029787">
    <property type="entry name" value="Nucleotide_cyclase"/>
</dbReference>
<feature type="domain" description="Guanylate cyclase" evidence="8">
    <location>
        <begin position="244"/>
        <end position="376"/>
    </location>
</feature>
<keyword evidence="4 7" id="KW-1133">Transmembrane helix</keyword>
<dbReference type="PANTHER" id="PTHR11920">
    <property type="entry name" value="GUANYLYL CYCLASE"/>
    <property type="match status" value="1"/>
</dbReference>
<evidence type="ECO:0000256" key="4">
    <source>
        <dbReference type="ARBA" id="ARBA00022989"/>
    </source>
</evidence>
<dbReference type="InterPro" id="IPR000014">
    <property type="entry name" value="PAS"/>
</dbReference>
<evidence type="ECO:0000256" key="6">
    <source>
        <dbReference type="ARBA" id="ARBA00023239"/>
    </source>
</evidence>
<dbReference type="SUPFAM" id="SSF55785">
    <property type="entry name" value="PYP-like sensor domain (PAS domain)"/>
    <property type="match status" value="1"/>
</dbReference>
<dbReference type="PROSITE" id="PS50125">
    <property type="entry name" value="GUANYLATE_CYCLASE_2"/>
    <property type="match status" value="1"/>
</dbReference>
<comment type="subcellular location">
    <subcellularLocation>
        <location evidence="1">Membrane</location>
    </subcellularLocation>
</comment>
<dbReference type="GeneID" id="94837772"/>
<dbReference type="VEuPathDB" id="TrichDB:TRFO_23295"/>
<dbReference type="InterPro" id="IPR035965">
    <property type="entry name" value="PAS-like_dom_sf"/>
</dbReference>
<reference evidence="9" key="1">
    <citation type="submission" date="2016-10" db="EMBL/GenBank/DDBJ databases">
        <authorList>
            <person name="Benchimol M."/>
            <person name="Almeida L.G."/>
            <person name="Vasconcelos A.T."/>
            <person name="Perreira-Neves A."/>
            <person name="Rosa I.A."/>
            <person name="Tasca T."/>
            <person name="Bogo M.R."/>
            <person name="de Souza W."/>
        </authorList>
    </citation>
    <scope>NUCLEOTIDE SEQUENCE [LARGE SCALE GENOMIC DNA]</scope>
    <source>
        <strain evidence="9">K</strain>
    </source>
</reference>
<keyword evidence="6" id="KW-0456">Lyase</keyword>
<dbReference type="GO" id="GO:0035556">
    <property type="term" value="P:intracellular signal transduction"/>
    <property type="evidence" value="ECO:0007669"/>
    <property type="project" value="InterPro"/>
</dbReference>
<dbReference type="CDD" id="cd07302">
    <property type="entry name" value="CHD"/>
    <property type="match status" value="1"/>
</dbReference>
<dbReference type="Gene3D" id="3.30.450.20">
    <property type="entry name" value="PAS domain"/>
    <property type="match status" value="1"/>
</dbReference>
<dbReference type="InterPro" id="IPR050401">
    <property type="entry name" value="Cyclic_nucleotide_synthase"/>
</dbReference>
<feature type="transmembrane region" description="Helical" evidence="7">
    <location>
        <begin position="17"/>
        <end position="39"/>
    </location>
</feature>
<sequence length="462" mass="52014">MAIINLYENQFEEVNSLNIVIVMIFFIAIMILAIASYLVENITLSIFDREFKAFKTLILRVDPVYFVSNPELIELFYNRKNEKMISSSSHAAFYASHDAMISVNIDLVIENVNPAVTDVFGFTPEQDLNFLISYQINKRLYSVFDLMKSGETSLVFECDANGNTDDSKGVPLHLSVIGFKNESGLVTTFAVLMKDMTEEEKQRLAVEEAKKQAELILLQILPKDIIIRLNRGDKNIDFTVKSSTIIFIDIEKFSEYSATLSTKDIMLNLSKIFTVFDKICSTFNLITKIKLIGDDYMAAAGLFTPEIIPVRHALQMIQFALQCLEALEELNVLLNSSLQVRIGINTDGPLIAGVLGTDKPMFDIIGDPINVAARLQSTCIPGLVQISESTYNLVANMDFNIEERGEIELKGKGKRKTFLIHPEIKRDSRSSIFMLDDDVSSSVLKQLYDQQAQKSSTIKNKK</sequence>
<dbReference type="Proteomes" id="UP000179807">
    <property type="component" value="Unassembled WGS sequence"/>
</dbReference>
<evidence type="ECO:0000256" key="7">
    <source>
        <dbReference type="SAM" id="Phobius"/>
    </source>
</evidence>
<evidence type="ECO:0000256" key="2">
    <source>
        <dbReference type="ARBA" id="ARBA00022692"/>
    </source>
</evidence>
<dbReference type="AlphaFoldDB" id="A0A1J4K9W4"/>
<dbReference type="RefSeq" id="XP_068361359.1">
    <property type="nucleotide sequence ID" value="XM_068503068.1"/>
</dbReference>